<proteinExistence type="predicted"/>
<dbReference type="PANTHER" id="PTHR37954">
    <property type="entry name" value="BLL4979 PROTEIN"/>
    <property type="match status" value="1"/>
</dbReference>
<dbReference type="Proteomes" id="UP000318509">
    <property type="component" value="Unassembled WGS sequence"/>
</dbReference>
<dbReference type="PANTHER" id="PTHR37954:SF3">
    <property type="entry name" value="DUF169 DOMAIN-CONTAINING PROTEIN"/>
    <property type="match status" value="1"/>
</dbReference>
<feature type="compositionally biased region" description="Low complexity" evidence="1">
    <location>
        <begin position="242"/>
        <end position="265"/>
    </location>
</feature>
<dbReference type="EMBL" id="VBAK01000145">
    <property type="protein sequence ID" value="TMI88132.1"/>
    <property type="molecule type" value="Genomic_DNA"/>
</dbReference>
<dbReference type="InterPro" id="IPR003748">
    <property type="entry name" value="DUF169"/>
</dbReference>
<evidence type="ECO:0000256" key="1">
    <source>
        <dbReference type="SAM" id="MobiDB-lite"/>
    </source>
</evidence>
<evidence type="ECO:0008006" key="4">
    <source>
        <dbReference type="Google" id="ProtNLM"/>
    </source>
</evidence>
<gene>
    <name evidence="2" type="ORF">E6H00_13710</name>
</gene>
<feature type="compositionally biased region" description="Basic residues" evidence="1">
    <location>
        <begin position="266"/>
        <end position="275"/>
    </location>
</feature>
<protein>
    <recommendedName>
        <fullName evidence="4">DUF169 domain-containing protein</fullName>
    </recommendedName>
</protein>
<dbReference type="Pfam" id="PF02596">
    <property type="entry name" value="DUF169"/>
    <property type="match status" value="1"/>
</dbReference>
<sequence>MAAPGEPLPEKVRRPAQDMGIRVAICQTFSIARRYGWGLAVGRDDLSCPLAKTAFGFERELPYYAEGNLACGMYTESADAGARTEAEVPKFEFGAYERILIAPLGRASFEPHVVLVYANSAQVMRLVAAALYRTGGRIHSSFSARLDCADAVIETMRSQRPQVILPCYGDRIYGQTEDHEMAFAVPWDQAEELLAGLRGTQQGGVRYPIPSWLRYTGEFPEKYRRLDTLWEEGRRDGGPGRPAGSGRPEGEGAASEPGAQRSAGPARRRGAGGNP</sequence>
<comment type="caution">
    <text evidence="2">The sequence shown here is derived from an EMBL/GenBank/DDBJ whole genome shotgun (WGS) entry which is preliminary data.</text>
</comment>
<organism evidence="2 3">
    <name type="scientific">Candidatus Segetimicrobium genomatis</name>
    <dbReference type="NCBI Taxonomy" id="2569760"/>
    <lineage>
        <taxon>Bacteria</taxon>
        <taxon>Bacillati</taxon>
        <taxon>Candidatus Sysuimicrobiota</taxon>
        <taxon>Candidatus Sysuimicrobiia</taxon>
        <taxon>Candidatus Sysuimicrobiales</taxon>
        <taxon>Candidatus Segetimicrobiaceae</taxon>
        <taxon>Candidatus Segetimicrobium</taxon>
    </lineage>
</organism>
<accession>A0A537JXZ5</accession>
<name>A0A537JXZ5_9BACT</name>
<dbReference type="AlphaFoldDB" id="A0A537JXZ5"/>
<reference evidence="2 3" key="1">
    <citation type="journal article" date="2019" name="Nat. Microbiol.">
        <title>Mediterranean grassland soil C-N compound turnover is dependent on rainfall and depth, and is mediated by genomically divergent microorganisms.</title>
        <authorList>
            <person name="Diamond S."/>
            <person name="Andeer P.F."/>
            <person name="Li Z."/>
            <person name="Crits-Christoph A."/>
            <person name="Burstein D."/>
            <person name="Anantharaman K."/>
            <person name="Lane K.R."/>
            <person name="Thomas B.C."/>
            <person name="Pan C."/>
            <person name="Northen T.R."/>
            <person name="Banfield J.F."/>
        </authorList>
    </citation>
    <scope>NUCLEOTIDE SEQUENCE [LARGE SCALE GENOMIC DNA]</scope>
    <source>
        <strain evidence="2">NP_3</strain>
    </source>
</reference>
<feature type="region of interest" description="Disordered" evidence="1">
    <location>
        <begin position="230"/>
        <end position="275"/>
    </location>
</feature>
<evidence type="ECO:0000313" key="2">
    <source>
        <dbReference type="EMBL" id="TMI88132.1"/>
    </source>
</evidence>
<evidence type="ECO:0000313" key="3">
    <source>
        <dbReference type="Proteomes" id="UP000318509"/>
    </source>
</evidence>